<dbReference type="Proteomes" id="UP000007798">
    <property type="component" value="Unassembled WGS sequence"/>
</dbReference>
<accession>A0A0Q9WNH1</accession>
<dbReference type="Pfam" id="PF06313">
    <property type="entry name" value="ACP53EA"/>
    <property type="match status" value="1"/>
</dbReference>
<evidence type="ECO:0000256" key="1">
    <source>
        <dbReference type="SAM" id="SignalP"/>
    </source>
</evidence>
<evidence type="ECO:0000313" key="2">
    <source>
        <dbReference type="EMBL" id="KRF97466.1"/>
    </source>
</evidence>
<name>A0A0Q9WNH1_DROWI</name>
<dbReference type="InParanoid" id="A0A0Q9WNH1"/>
<evidence type="ECO:0000313" key="3">
    <source>
        <dbReference type="Proteomes" id="UP000007798"/>
    </source>
</evidence>
<protein>
    <submittedName>
        <fullName evidence="2">Uncharacterized protein</fullName>
    </submittedName>
</protein>
<keyword evidence="1" id="KW-0732">Signal</keyword>
<sequence>MQFSKTAIALLLGCIVLLGPMMDVVHSFELSKAAACAEVAAGAGAAGLSGAVPIVKALITCSEYKATKTNVQDPTDLFLLIGNFVQKVMRKPSCVSDAVLSAQKVLASHVDKLFAAKCFN</sequence>
<feature type="signal peptide" evidence="1">
    <location>
        <begin position="1"/>
        <end position="27"/>
    </location>
</feature>
<dbReference type="FunCoup" id="A0A0Q9WNH1">
    <property type="interactions" value="73"/>
</dbReference>
<proteinExistence type="predicted"/>
<reference evidence="2 3" key="1">
    <citation type="journal article" date="2007" name="Nature">
        <title>Evolution of genes and genomes on the Drosophila phylogeny.</title>
        <authorList>
            <consortium name="Drosophila 12 Genomes Consortium"/>
            <person name="Clark A.G."/>
            <person name="Eisen M.B."/>
            <person name="Smith D.R."/>
            <person name="Bergman C.M."/>
            <person name="Oliver B."/>
            <person name="Markow T.A."/>
            <person name="Kaufman T.C."/>
            <person name="Kellis M."/>
            <person name="Gelbart W."/>
            <person name="Iyer V.N."/>
            <person name="Pollard D.A."/>
            <person name="Sackton T.B."/>
            <person name="Larracuente A.M."/>
            <person name="Singh N.D."/>
            <person name="Abad J.P."/>
            <person name="Abt D.N."/>
            <person name="Adryan B."/>
            <person name="Aguade M."/>
            <person name="Akashi H."/>
            <person name="Anderson W.W."/>
            <person name="Aquadro C.F."/>
            <person name="Ardell D.H."/>
            <person name="Arguello R."/>
            <person name="Artieri C.G."/>
            <person name="Barbash D.A."/>
            <person name="Barker D."/>
            <person name="Barsanti P."/>
            <person name="Batterham P."/>
            <person name="Batzoglou S."/>
            <person name="Begun D."/>
            <person name="Bhutkar A."/>
            <person name="Blanco E."/>
            <person name="Bosak S.A."/>
            <person name="Bradley R.K."/>
            <person name="Brand A.D."/>
            <person name="Brent M.R."/>
            <person name="Brooks A.N."/>
            <person name="Brown R.H."/>
            <person name="Butlin R.K."/>
            <person name="Caggese C."/>
            <person name="Calvi B.R."/>
            <person name="Bernardo de Carvalho A."/>
            <person name="Caspi A."/>
            <person name="Castrezana S."/>
            <person name="Celniker S.E."/>
            <person name="Chang J.L."/>
            <person name="Chapple C."/>
            <person name="Chatterji S."/>
            <person name="Chinwalla A."/>
            <person name="Civetta A."/>
            <person name="Clifton S.W."/>
            <person name="Comeron J.M."/>
            <person name="Costello J.C."/>
            <person name="Coyne J.A."/>
            <person name="Daub J."/>
            <person name="David R.G."/>
            <person name="Delcher A.L."/>
            <person name="Delehaunty K."/>
            <person name="Do C.B."/>
            <person name="Ebling H."/>
            <person name="Edwards K."/>
            <person name="Eickbush T."/>
            <person name="Evans J.D."/>
            <person name="Filipski A."/>
            <person name="Findeiss S."/>
            <person name="Freyhult E."/>
            <person name="Fulton L."/>
            <person name="Fulton R."/>
            <person name="Garcia A.C."/>
            <person name="Gardiner A."/>
            <person name="Garfield D.A."/>
            <person name="Garvin B.E."/>
            <person name="Gibson G."/>
            <person name="Gilbert D."/>
            <person name="Gnerre S."/>
            <person name="Godfrey J."/>
            <person name="Good R."/>
            <person name="Gotea V."/>
            <person name="Gravely B."/>
            <person name="Greenberg A.J."/>
            <person name="Griffiths-Jones S."/>
            <person name="Gross S."/>
            <person name="Guigo R."/>
            <person name="Gustafson E.A."/>
            <person name="Haerty W."/>
            <person name="Hahn M.W."/>
            <person name="Halligan D.L."/>
            <person name="Halpern A.L."/>
            <person name="Halter G.M."/>
            <person name="Han M.V."/>
            <person name="Heger A."/>
            <person name="Hillier L."/>
            <person name="Hinrichs A.S."/>
            <person name="Holmes I."/>
            <person name="Hoskins R.A."/>
            <person name="Hubisz M.J."/>
            <person name="Hultmark D."/>
            <person name="Huntley M.A."/>
            <person name="Jaffe D.B."/>
            <person name="Jagadeeshan S."/>
            <person name="Jeck W.R."/>
            <person name="Johnson J."/>
            <person name="Jones C.D."/>
            <person name="Jordan W.C."/>
            <person name="Karpen G.H."/>
            <person name="Kataoka E."/>
            <person name="Keightley P.D."/>
            <person name="Kheradpour P."/>
            <person name="Kirkness E.F."/>
            <person name="Koerich L.B."/>
            <person name="Kristiansen K."/>
            <person name="Kudrna D."/>
            <person name="Kulathinal R.J."/>
            <person name="Kumar S."/>
            <person name="Kwok R."/>
            <person name="Lander E."/>
            <person name="Langley C.H."/>
            <person name="Lapoint R."/>
            <person name="Lazzaro B.P."/>
            <person name="Lee S.J."/>
            <person name="Levesque L."/>
            <person name="Li R."/>
            <person name="Lin C.F."/>
            <person name="Lin M.F."/>
            <person name="Lindblad-Toh K."/>
            <person name="Llopart A."/>
            <person name="Long M."/>
            <person name="Low L."/>
            <person name="Lozovsky E."/>
            <person name="Lu J."/>
            <person name="Luo M."/>
            <person name="Machado C.A."/>
            <person name="Makalowski W."/>
            <person name="Marzo M."/>
            <person name="Matsuda M."/>
            <person name="Matzkin L."/>
            <person name="McAllister B."/>
            <person name="McBride C.S."/>
            <person name="McKernan B."/>
            <person name="McKernan K."/>
            <person name="Mendez-Lago M."/>
            <person name="Minx P."/>
            <person name="Mollenhauer M.U."/>
            <person name="Montooth K."/>
            <person name="Mount S.M."/>
            <person name="Mu X."/>
            <person name="Myers E."/>
            <person name="Negre B."/>
            <person name="Newfeld S."/>
            <person name="Nielsen R."/>
            <person name="Noor M.A."/>
            <person name="O'Grady P."/>
            <person name="Pachter L."/>
            <person name="Papaceit M."/>
            <person name="Parisi M.J."/>
            <person name="Parisi M."/>
            <person name="Parts L."/>
            <person name="Pedersen J.S."/>
            <person name="Pesole G."/>
            <person name="Phillippy A.M."/>
            <person name="Ponting C.P."/>
            <person name="Pop M."/>
            <person name="Porcelli D."/>
            <person name="Powell J.R."/>
            <person name="Prohaska S."/>
            <person name="Pruitt K."/>
            <person name="Puig M."/>
            <person name="Quesneville H."/>
            <person name="Ram K.R."/>
            <person name="Rand D."/>
            <person name="Rasmussen M.D."/>
            <person name="Reed L.K."/>
            <person name="Reenan R."/>
            <person name="Reily A."/>
            <person name="Remington K.A."/>
            <person name="Rieger T.T."/>
            <person name="Ritchie M.G."/>
            <person name="Robin C."/>
            <person name="Rogers Y.H."/>
            <person name="Rohde C."/>
            <person name="Rozas J."/>
            <person name="Rubenfield M.J."/>
            <person name="Ruiz A."/>
            <person name="Russo S."/>
            <person name="Salzberg S.L."/>
            <person name="Sanchez-Gracia A."/>
            <person name="Saranga D.J."/>
            <person name="Sato H."/>
            <person name="Schaeffer S.W."/>
            <person name="Schatz M.C."/>
            <person name="Schlenke T."/>
            <person name="Schwartz R."/>
            <person name="Segarra C."/>
            <person name="Singh R.S."/>
            <person name="Sirot L."/>
            <person name="Sirota M."/>
            <person name="Sisneros N.B."/>
            <person name="Smith C.D."/>
            <person name="Smith T.F."/>
            <person name="Spieth J."/>
            <person name="Stage D.E."/>
            <person name="Stark A."/>
            <person name="Stephan W."/>
            <person name="Strausberg R.L."/>
            <person name="Strempel S."/>
            <person name="Sturgill D."/>
            <person name="Sutton G."/>
            <person name="Sutton G.G."/>
            <person name="Tao W."/>
            <person name="Teichmann S."/>
            <person name="Tobari Y.N."/>
            <person name="Tomimura Y."/>
            <person name="Tsolas J.M."/>
            <person name="Valente V.L."/>
            <person name="Venter E."/>
            <person name="Venter J.C."/>
            <person name="Vicario S."/>
            <person name="Vieira F.G."/>
            <person name="Vilella A.J."/>
            <person name="Villasante A."/>
            <person name="Walenz B."/>
            <person name="Wang J."/>
            <person name="Wasserman M."/>
            <person name="Watts T."/>
            <person name="Wilson D."/>
            <person name="Wilson R.K."/>
            <person name="Wing R.A."/>
            <person name="Wolfner M.F."/>
            <person name="Wong A."/>
            <person name="Wong G.K."/>
            <person name="Wu C.I."/>
            <person name="Wu G."/>
            <person name="Yamamoto D."/>
            <person name="Yang H.P."/>
            <person name="Yang S.P."/>
            <person name="Yorke J.A."/>
            <person name="Yoshida K."/>
            <person name="Zdobnov E."/>
            <person name="Zhang P."/>
            <person name="Zhang Y."/>
            <person name="Zimin A.V."/>
            <person name="Baldwin J."/>
            <person name="Abdouelleil A."/>
            <person name="Abdulkadir J."/>
            <person name="Abebe A."/>
            <person name="Abera B."/>
            <person name="Abreu J."/>
            <person name="Acer S.C."/>
            <person name="Aftuck L."/>
            <person name="Alexander A."/>
            <person name="An P."/>
            <person name="Anderson E."/>
            <person name="Anderson S."/>
            <person name="Arachi H."/>
            <person name="Azer M."/>
            <person name="Bachantsang P."/>
            <person name="Barry A."/>
            <person name="Bayul T."/>
            <person name="Berlin A."/>
            <person name="Bessette D."/>
            <person name="Bloom T."/>
            <person name="Blye J."/>
            <person name="Boguslavskiy L."/>
            <person name="Bonnet C."/>
            <person name="Boukhgalter B."/>
            <person name="Bourzgui I."/>
            <person name="Brown A."/>
            <person name="Cahill P."/>
            <person name="Channer S."/>
            <person name="Cheshatsang Y."/>
            <person name="Chuda L."/>
            <person name="Citroen M."/>
            <person name="Collymore A."/>
            <person name="Cooke P."/>
            <person name="Costello M."/>
            <person name="D'Aco K."/>
            <person name="Daza R."/>
            <person name="De Haan G."/>
            <person name="DeGray S."/>
            <person name="DeMaso C."/>
            <person name="Dhargay N."/>
            <person name="Dooley K."/>
            <person name="Dooley E."/>
            <person name="Doricent M."/>
            <person name="Dorje P."/>
            <person name="Dorjee K."/>
            <person name="Dupes A."/>
            <person name="Elong R."/>
            <person name="Falk J."/>
            <person name="Farina A."/>
            <person name="Faro S."/>
            <person name="Ferguson D."/>
            <person name="Fisher S."/>
            <person name="Foley C.D."/>
            <person name="Franke A."/>
            <person name="Friedrich D."/>
            <person name="Gadbois L."/>
            <person name="Gearin G."/>
            <person name="Gearin C.R."/>
            <person name="Giannoukos G."/>
            <person name="Goode T."/>
            <person name="Graham J."/>
            <person name="Grandbois E."/>
            <person name="Grewal S."/>
            <person name="Gyaltsen K."/>
            <person name="Hafez N."/>
            <person name="Hagos B."/>
            <person name="Hall J."/>
            <person name="Henson C."/>
            <person name="Hollinger A."/>
            <person name="Honan T."/>
            <person name="Huard M.D."/>
            <person name="Hughes L."/>
            <person name="Hurhula B."/>
            <person name="Husby M.E."/>
            <person name="Kamat A."/>
            <person name="Kanga B."/>
            <person name="Kashin S."/>
            <person name="Khazanovich D."/>
            <person name="Kisner P."/>
            <person name="Lance K."/>
            <person name="Lara M."/>
            <person name="Lee W."/>
            <person name="Lennon N."/>
            <person name="Letendre F."/>
            <person name="LeVine R."/>
            <person name="Lipovsky A."/>
            <person name="Liu X."/>
            <person name="Liu J."/>
            <person name="Liu S."/>
            <person name="Lokyitsang T."/>
            <person name="Lokyitsang Y."/>
            <person name="Lubonja R."/>
            <person name="Lui A."/>
            <person name="MacDonald P."/>
            <person name="Magnisalis V."/>
            <person name="Maru K."/>
            <person name="Matthews C."/>
            <person name="McCusker W."/>
            <person name="McDonough S."/>
            <person name="Mehta T."/>
            <person name="Meldrim J."/>
            <person name="Meneus L."/>
            <person name="Mihai O."/>
            <person name="Mihalev A."/>
            <person name="Mihova T."/>
            <person name="Mittelman R."/>
            <person name="Mlenga V."/>
            <person name="Montmayeur A."/>
            <person name="Mulrain L."/>
            <person name="Navidi A."/>
            <person name="Naylor J."/>
            <person name="Negash T."/>
            <person name="Nguyen T."/>
            <person name="Nguyen N."/>
            <person name="Nicol R."/>
            <person name="Norbu C."/>
            <person name="Norbu N."/>
            <person name="Novod N."/>
            <person name="O'Neill B."/>
            <person name="Osman S."/>
            <person name="Markiewicz E."/>
            <person name="Oyono O.L."/>
            <person name="Patti C."/>
            <person name="Phunkhang P."/>
            <person name="Pierre F."/>
            <person name="Priest M."/>
            <person name="Raghuraman S."/>
            <person name="Rege F."/>
            <person name="Reyes R."/>
            <person name="Rise C."/>
            <person name="Rogov P."/>
            <person name="Ross K."/>
            <person name="Ryan E."/>
            <person name="Settipalli S."/>
            <person name="Shea T."/>
            <person name="Sherpa N."/>
            <person name="Shi L."/>
            <person name="Shih D."/>
            <person name="Sparrow T."/>
            <person name="Spaulding J."/>
            <person name="Stalker J."/>
            <person name="Stange-Thomann N."/>
            <person name="Stavropoulos S."/>
            <person name="Stone C."/>
            <person name="Strader C."/>
            <person name="Tesfaye S."/>
            <person name="Thomson T."/>
            <person name="Thoulutsang Y."/>
            <person name="Thoulutsang D."/>
            <person name="Topham K."/>
            <person name="Topping I."/>
            <person name="Tsamla T."/>
            <person name="Vassiliev H."/>
            <person name="Vo A."/>
            <person name="Wangchuk T."/>
            <person name="Wangdi T."/>
            <person name="Weiand M."/>
            <person name="Wilkinson J."/>
            <person name="Wilson A."/>
            <person name="Yadav S."/>
            <person name="Young G."/>
            <person name="Yu Q."/>
            <person name="Zembek L."/>
            <person name="Zhong D."/>
            <person name="Zimmer A."/>
            <person name="Zwirko Z."/>
            <person name="Jaffe D.B."/>
            <person name="Alvarez P."/>
            <person name="Brockman W."/>
            <person name="Butler J."/>
            <person name="Chin C."/>
            <person name="Gnerre S."/>
            <person name="Grabherr M."/>
            <person name="Kleber M."/>
            <person name="Mauceli E."/>
            <person name="MacCallum I."/>
        </authorList>
    </citation>
    <scope>NUCLEOTIDE SEQUENCE [LARGE SCALE GENOMIC DNA]</scope>
    <source>
        <strain evidence="3">Tucson 14030-0811.24</strain>
    </source>
</reference>
<dbReference type="KEGG" id="dwi:26529233"/>
<dbReference type="EMBL" id="CH963719">
    <property type="protein sequence ID" value="KRF97466.1"/>
    <property type="molecule type" value="Genomic_DNA"/>
</dbReference>
<keyword evidence="3" id="KW-1185">Reference proteome</keyword>
<gene>
    <name evidence="2" type="primary">Dwil\GK27231</name>
    <name evidence="2" type="ORF">Dwil_GK27231</name>
</gene>
<organism evidence="2 3">
    <name type="scientific">Drosophila willistoni</name>
    <name type="common">Fruit fly</name>
    <dbReference type="NCBI Taxonomy" id="7260"/>
    <lineage>
        <taxon>Eukaryota</taxon>
        <taxon>Metazoa</taxon>
        <taxon>Ecdysozoa</taxon>
        <taxon>Arthropoda</taxon>
        <taxon>Hexapoda</taxon>
        <taxon>Insecta</taxon>
        <taxon>Pterygota</taxon>
        <taxon>Neoptera</taxon>
        <taxon>Endopterygota</taxon>
        <taxon>Diptera</taxon>
        <taxon>Brachycera</taxon>
        <taxon>Muscomorpha</taxon>
        <taxon>Ephydroidea</taxon>
        <taxon>Drosophilidae</taxon>
        <taxon>Drosophila</taxon>
        <taxon>Sophophora</taxon>
    </lineage>
</organism>
<feature type="chain" id="PRO_5006386934" evidence="1">
    <location>
        <begin position="28"/>
        <end position="120"/>
    </location>
</feature>
<dbReference type="AlphaFoldDB" id="A0A0Q9WNH1"/>
<dbReference type="InterPro" id="IPR009392">
    <property type="entry name" value="ACP53EA"/>
</dbReference>